<accession>A0A401FZ44</accession>
<sequence>MKHTSIKAVLFDFDGTLTRPGAIKFPIIKERLGCPSDRPVLEFIREMPDPEDRRSAHAALEQFEADAAIASRPNAGAVEIITYLRSKGVRLGILTRNLEASVARALENFNGVSAADFELILSREAPIAPKPSPAGVLLAAQELGVEAGELMVVGDFGFDIEAGNQAGATTVFLTNGTDDQPPPPDADYRISDLSQLRDIVRLGLPLPAGKFPNDLLRKFLDGFEFKDPSVIVNPGIGEDTAAVSVRDEEVIVLKSDPITFATDAIGQYAVLINANDIATAGATPRWLLTTLLFPCGTTPAEAFQVMNDLEQVCRRWHITLCGGHTEITDAVTRTVVSGMLTGVVPRDGLIDKRNMRPGDKILMTKGVAVEGTTIIAREFGERLASLGMAESEIAHCRQLLSQISILDEARIAAQSGAVSAMHDVTEGGLASAFRELGVAGGHRLRVHMENIPVFPQTRTMCELLELHPLGLIGSGSLLICCREAHCKQLIADIFRAGVQVTYIGEVLEAGEGIEALREGQPAEWPEFEVDEIARLFGTDAEGCP</sequence>
<evidence type="ECO:0000259" key="3">
    <source>
        <dbReference type="Pfam" id="PF02769"/>
    </source>
</evidence>
<evidence type="ECO:0000313" key="4">
    <source>
        <dbReference type="EMBL" id="GBC62238.1"/>
    </source>
</evidence>
<dbReference type="Gene3D" id="3.90.650.10">
    <property type="entry name" value="PurM-like C-terminal domain"/>
    <property type="match status" value="1"/>
</dbReference>
<evidence type="ECO:0000256" key="1">
    <source>
        <dbReference type="ARBA" id="ARBA00006243"/>
    </source>
</evidence>
<evidence type="ECO:0000259" key="2">
    <source>
        <dbReference type="Pfam" id="PF00586"/>
    </source>
</evidence>
<organism evidence="4 5">
    <name type="scientific">Desulfonema ishimotonii</name>
    <dbReference type="NCBI Taxonomy" id="45657"/>
    <lineage>
        <taxon>Bacteria</taxon>
        <taxon>Pseudomonadati</taxon>
        <taxon>Thermodesulfobacteriota</taxon>
        <taxon>Desulfobacteria</taxon>
        <taxon>Desulfobacterales</taxon>
        <taxon>Desulfococcaceae</taxon>
        <taxon>Desulfonema</taxon>
    </lineage>
</organism>
<dbReference type="SFLD" id="SFLDS00003">
    <property type="entry name" value="Haloacid_Dehalogenase"/>
    <property type="match status" value="1"/>
</dbReference>
<dbReference type="SUPFAM" id="SSF56042">
    <property type="entry name" value="PurM C-terminal domain-like"/>
    <property type="match status" value="1"/>
</dbReference>
<feature type="domain" description="PurM-like N-terminal" evidence="2">
    <location>
        <begin position="237"/>
        <end position="344"/>
    </location>
</feature>
<dbReference type="Proteomes" id="UP000288096">
    <property type="component" value="Unassembled WGS sequence"/>
</dbReference>
<dbReference type="SUPFAM" id="SSF55326">
    <property type="entry name" value="PurM N-terminal domain-like"/>
    <property type="match status" value="1"/>
</dbReference>
<reference evidence="5" key="2">
    <citation type="submission" date="2019-01" db="EMBL/GenBank/DDBJ databases">
        <title>Genome sequence of Desulfonema ishimotonii strain Tokyo 01.</title>
        <authorList>
            <person name="Fukui M."/>
        </authorList>
    </citation>
    <scope>NUCLEOTIDE SEQUENCE [LARGE SCALE GENOMIC DNA]</scope>
    <source>
        <strain evidence="5">Tokyo 01</strain>
    </source>
</reference>
<dbReference type="GO" id="GO:0051604">
    <property type="term" value="P:protein maturation"/>
    <property type="evidence" value="ECO:0007669"/>
    <property type="project" value="TreeGrafter"/>
</dbReference>
<dbReference type="InterPro" id="IPR036921">
    <property type="entry name" value="PurM-like_N_sf"/>
</dbReference>
<dbReference type="AlphaFoldDB" id="A0A401FZ44"/>
<comment type="similarity">
    <text evidence="1">Belongs to the HypE family.</text>
</comment>
<dbReference type="InterPro" id="IPR036676">
    <property type="entry name" value="PurM-like_C_sf"/>
</dbReference>
<dbReference type="RefSeq" id="WP_124329431.1">
    <property type="nucleotide sequence ID" value="NZ_BEXT01000001.1"/>
</dbReference>
<evidence type="ECO:0008006" key="6">
    <source>
        <dbReference type="Google" id="ProtNLM"/>
    </source>
</evidence>
<dbReference type="InterPro" id="IPR006439">
    <property type="entry name" value="HAD-SF_hydro_IA"/>
</dbReference>
<dbReference type="InterPro" id="IPR010918">
    <property type="entry name" value="PurM-like_C_dom"/>
</dbReference>
<dbReference type="PANTHER" id="PTHR30303:SF4">
    <property type="entry name" value="HYDROGENASE EXPRESSION_FORMATION PROTEIN HYPE"/>
    <property type="match status" value="1"/>
</dbReference>
<dbReference type="Gene3D" id="3.40.50.1000">
    <property type="entry name" value="HAD superfamily/HAD-like"/>
    <property type="match status" value="1"/>
</dbReference>
<comment type="caution">
    <text evidence="4">The sequence shown here is derived from an EMBL/GenBank/DDBJ whole genome shotgun (WGS) entry which is preliminary data.</text>
</comment>
<dbReference type="OrthoDB" id="5421442at2"/>
<dbReference type="Gene3D" id="3.30.1330.10">
    <property type="entry name" value="PurM-like, N-terminal domain"/>
    <property type="match status" value="1"/>
</dbReference>
<dbReference type="InterPro" id="IPR036412">
    <property type="entry name" value="HAD-like_sf"/>
</dbReference>
<dbReference type="SFLD" id="SFLDG01129">
    <property type="entry name" value="C1.5:_HAD__Beta-PGM__Phosphata"/>
    <property type="match status" value="1"/>
</dbReference>
<dbReference type="InterPro" id="IPR023214">
    <property type="entry name" value="HAD_sf"/>
</dbReference>
<dbReference type="Gene3D" id="1.10.260.80">
    <property type="match status" value="1"/>
</dbReference>
<evidence type="ECO:0000313" key="5">
    <source>
        <dbReference type="Proteomes" id="UP000288096"/>
    </source>
</evidence>
<protein>
    <recommendedName>
        <fullName evidence="6">HAD family hydrolase</fullName>
    </recommendedName>
</protein>
<name>A0A401FZ44_9BACT</name>
<proteinExistence type="inferred from homology"/>
<gene>
    <name evidence="4" type="ORF">DENIS_3207</name>
</gene>
<dbReference type="NCBIfam" id="TIGR01509">
    <property type="entry name" value="HAD-SF-IA-v3"/>
    <property type="match status" value="1"/>
</dbReference>
<dbReference type="Pfam" id="PF00586">
    <property type="entry name" value="AIRS"/>
    <property type="match status" value="1"/>
</dbReference>
<keyword evidence="5" id="KW-1185">Reference proteome</keyword>
<dbReference type="EMBL" id="BEXT01000001">
    <property type="protein sequence ID" value="GBC62238.1"/>
    <property type="molecule type" value="Genomic_DNA"/>
</dbReference>
<dbReference type="PANTHER" id="PTHR30303">
    <property type="entry name" value="HYDROGENASE ISOENZYMES FORMATION PROTEIN HYPE"/>
    <property type="match status" value="1"/>
</dbReference>
<dbReference type="InterPro" id="IPR016188">
    <property type="entry name" value="PurM-like_N"/>
</dbReference>
<feature type="domain" description="PurM-like C-terminal" evidence="3">
    <location>
        <begin position="356"/>
        <end position="511"/>
    </location>
</feature>
<dbReference type="SUPFAM" id="SSF56784">
    <property type="entry name" value="HAD-like"/>
    <property type="match status" value="1"/>
</dbReference>
<dbReference type="Pfam" id="PF02769">
    <property type="entry name" value="AIRS_C"/>
    <property type="match status" value="1"/>
</dbReference>
<reference evidence="5" key="1">
    <citation type="submission" date="2017-11" db="EMBL/GenBank/DDBJ databases">
        <authorList>
            <person name="Watanabe M."/>
            <person name="Kojima H."/>
        </authorList>
    </citation>
    <scope>NUCLEOTIDE SEQUENCE [LARGE SCALE GENOMIC DNA]</scope>
    <source>
        <strain evidence="5">Tokyo 01</strain>
    </source>
</reference>
<dbReference type="Pfam" id="PF00702">
    <property type="entry name" value="Hydrolase"/>
    <property type="match status" value="1"/>
</dbReference>
<dbReference type="InterPro" id="IPR011854">
    <property type="entry name" value="HypE"/>
</dbReference>